<sequence>MKTVGVVIPIYNVEKYLKECLDSVINQTYTNLEIILVNDGSTDENSLNIVKEYTLKDKRITLFDKKNGGLSSARNVGIEYFSGEYKLKNKTQTIKENSLIEFNIEGNNPYEIYTVYKSYKAFNNEQDLTNFTYPIIDYIIFLDSDDYWELNCIEECVPRMDGVEVVWFDSIEYHDMEKSYLRHHSRLKDTGIKEECKINPIEWLECLIQRNIKDFAFAWSGMIDFDYINDKKLKFKDGIFAEDHLFGILLFSQAKNIYVYPKVFYYYRIRANSLTNQDKKITKDNILPYFKDIFIAFEENAALAKEYFKYASWVQTSLELVQFIENYHDKKISSLLKDVILYFYIKNAFKVEKFDKDPLCIKEKLQLLKPYKISKIRYKLRNFLILVKR</sequence>
<dbReference type="Proteomes" id="UP000364097">
    <property type="component" value="Unassembled WGS sequence"/>
</dbReference>
<proteinExistence type="predicted"/>
<comment type="caution">
    <text evidence="2">The sequence shown here is derived from an EMBL/GenBank/DDBJ whole genome shotgun (WGS) entry which is preliminary data.</text>
</comment>
<accession>A0ABW9N659</accession>
<dbReference type="PANTHER" id="PTHR22916:SF3">
    <property type="entry name" value="UDP-GLCNAC:BETAGAL BETA-1,3-N-ACETYLGLUCOSAMINYLTRANSFERASE-LIKE PROTEIN 1"/>
    <property type="match status" value="1"/>
</dbReference>
<dbReference type="InterPro" id="IPR029044">
    <property type="entry name" value="Nucleotide-diphossugar_trans"/>
</dbReference>
<dbReference type="InterPro" id="IPR001173">
    <property type="entry name" value="Glyco_trans_2-like"/>
</dbReference>
<evidence type="ECO:0000313" key="2">
    <source>
        <dbReference type="EMBL" id="MPB99746.1"/>
    </source>
</evidence>
<name>A0ABW9N659_9BACT</name>
<protein>
    <submittedName>
        <fullName evidence="2">Glycosyltransferase family 2 protein</fullName>
    </submittedName>
</protein>
<keyword evidence="3" id="KW-1185">Reference proteome</keyword>
<dbReference type="EMBL" id="AACKMW020000043">
    <property type="protein sequence ID" value="MPB99746.1"/>
    <property type="molecule type" value="Genomic_DNA"/>
</dbReference>
<evidence type="ECO:0000259" key="1">
    <source>
        <dbReference type="Pfam" id="PF00535"/>
    </source>
</evidence>
<reference evidence="2" key="1">
    <citation type="submission" date="2019-08" db="EMBL/GenBank/DDBJ databases">
        <title>Rapid identification of Enteric Bacteria from Whole Genome Sequences (WGS) using Average Nucleotide Identity (ANI).</title>
        <authorList>
            <person name="Lane C."/>
        </authorList>
    </citation>
    <scope>NUCLEOTIDE SEQUENCE [LARGE SCALE GENOMIC DNA]</scope>
    <source>
        <strain evidence="2">2010D-8461</strain>
    </source>
</reference>
<dbReference type="Pfam" id="PF00535">
    <property type="entry name" value="Glycos_transf_2"/>
    <property type="match status" value="1"/>
</dbReference>
<feature type="domain" description="Glycosyltransferase 2-like" evidence="1">
    <location>
        <begin position="6"/>
        <end position="85"/>
    </location>
</feature>
<dbReference type="SUPFAM" id="SSF53448">
    <property type="entry name" value="Nucleotide-diphospho-sugar transferases"/>
    <property type="match status" value="1"/>
</dbReference>
<dbReference type="RefSeq" id="WP_043020113.1">
    <property type="nucleotide sequence ID" value="NZ_AACKMW020000043.1"/>
</dbReference>
<dbReference type="Gene3D" id="3.90.550.10">
    <property type="entry name" value="Spore Coat Polysaccharide Biosynthesis Protein SpsA, Chain A"/>
    <property type="match status" value="2"/>
</dbReference>
<organism evidence="2 3">
    <name type="scientific">Campylobacter subantarcticus</name>
    <dbReference type="NCBI Taxonomy" id="497724"/>
    <lineage>
        <taxon>Bacteria</taxon>
        <taxon>Pseudomonadati</taxon>
        <taxon>Campylobacterota</taxon>
        <taxon>Epsilonproteobacteria</taxon>
        <taxon>Campylobacterales</taxon>
        <taxon>Campylobacteraceae</taxon>
        <taxon>Campylobacter</taxon>
    </lineage>
</organism>
<dbReference type="PANTHER" id="PTHR22916">
    <property type="entry name" value="GLYCOSYLTRANSFERASE"/>
    <property type="match status" value="1"/>
</dbReference>
<evidence type="ECO:0000313" key="3">
    <source>
        <dbReference type="Proteomes" id="UP000364097"/>
    </source>
</evidence>
<dbReference type="CDD" id="cd00761">
    <property type="entry name" value="Glyco_tranf_GTA_type"/>
    <property type="match status" value="1"/>
</dbReference>
<gene>
    <name evidence="2" type="ORF">A0Z09_006795</name>
</gene>